<organism evidence="1 2">
    <name type="scientific">Chloroflexus aurantiacus (strain ATCC 29366 / DSM 635 / J-10-fl)</name>
    <dbReference type="NCBI Taxonomy" id="324602"/>
    <lineage>
        <taxon>Bacteria</taxon>
        <taxon>Bacillati</taxon>
        <taxon>Chloroflexota</taxon>
        <taxon>Chloroflexia</taxon>
        <taxon>Chloroflexales</taxon>
        <taxon>Chloroflexineae</taxon>
        <taxon>Chloroflexaceae</taxon>
        <taxon>Chloroflexus</taxon>
    </lineage>
</organism>
<dbReference type="EnsemblBacteria" id="ABY34763">
    <property type="protein sequence ID" value="ABY34763"/>
    <property type="gene ID" value="Caur_1544"/>
</dbReference>
<reference evidence="2" key="1">
    <citation type="journal article" date="2011" name="BMC Genomics">
        <title>Complete genome sequence of the filamentous anoxygenic phototrophic bacterium Chloroflexus aurantiacus.</title>
        <authorList>
            <person name="Tang K.H."/>
            <person name="Barry K."/>
            <person name="Chertkov O."/>
            <person name="Dalin E."/>
            <person name="Han C.S."/>
            <person name="Hauser L.J."/>
            <person name="Honchak B.M."/>
            <person name="Karbach L.E."/>
            <person name="Land M.L."/>
            <person name="Lapidus A."/>
            <person name="Larimer F.W."/>
            <person name="Mikhailova N."/>
            <person name="Pitluck S."/>
            <person name="Pierson B.K."/>
            <person name="Blankenship R.E."/>
        </authorList>
    </citation>
    <scope>NUCLEOTIDE SEQUENCE [LARGE SCALE GENOMIC DNA]</scope>
    <source>
        <strain evidence="2">ATCC 29366 / DSM 635 / J-10-fl</strain>
    </source>
</reference>
<dbReference type="AlphaFoldDB" id="A9WAY2"/>
<evidence type="ECO:0000313" key="2">
    <source>
        <dbReference type="Proteomes" id="UP000002008"/>
    </source>
</evidence>
<name>A9WAY2_CHLAA</name>
<evidence type="ECO:0000313" key="1">
    <source>
        <dbReference type="EMBL" id="ABY34763.1"/>
    </source>
</evidence>
<dbReference type="RefSeq" id="WP_012257417.1">
    <property type="nucleotide sequence ID" value="NC_010175.1"/>
</dbReference>
<dbReference type="EMBL" id="CP000909">
    <property type="protein sequence ID" value="ABY34763.1"/>
    <property type="molecule type" value="Genomic_DNA"/>
</dbReference>
<dbReference type="KEGG" id="cau:Caur_1544"/>
<protein>
    <submittedName>
        <fullName evidence="1">Uncharacterized protein</fullName>
    </submittedName>
</protein>
<gene>
    <name evidence="1" type="ordered locus">Caur_1544</name>
</gene>
<dbReference type="HOGENOM" id="CLU_2192320_0_0_0"/>
<dbReference type="InParanoid" id="A9WAY2"/>
<dbReference type="Proteomes" id="UP000002008">
    <property type="component" value="Chromosome"/>
</dbReference>
<dbReference type="PATRIC" id="fig|324602.8.peg.1770"/>
<sequence>MSGRPDVWWNWRASDDAIGALRRMAAVLDEETGQRARAAAELLAAWQGPRQEEWALRQASLQVTATSLRDRCLQAAQAIAQASARARAEQDRINRERSLQQVMHNAGQ</sequence>
<proteinExistence type="predicted"/>
<accession>A9WAY2</accession>
<dbReference type="STRING" id="324602.Caur_1544"/>
<keyword evidence="2" id="KW-1185">Reference proteome</keyword>